<dbReference type="Pfam" id="PF01751">
    <property type="entry name" value="Toprim"/>
    <property type="match status" value="1"/>
</dbReference>
<protein>
    <recommendedName>
        <fullName evidence="11 12">Ribonuclease M5</fullName>
        <ecNumber evidence="11 12">3.1.26.8</ecNumber>
    </recommendedName>
    <alternativeName>
        <fullName evidence="11">RNase M5</fullName>
    </alternativeName>
    <alternativeName>
        <fullName evidence="11">Ribosomal RNA terminal maturase M5</fullName>
    </alternativeName>
</protein>
<keyword evidence="10 11" id="KW-0694">RNA-binding</keyword>
<dbReference type="AlphaFoldDB" id="A0A7Y0K492"/>
<evidence type="ECO:0000256" key="1">
    <source>
        <dbReference type="ARBA" id="ARBA00022490"/>
    </source>
</evidence>
<evidence type="ECO:0000256" key="8">
    <source>
        <dbReference type="ARBA" id="ARBA00022801"/>
    </source>
</evidence>
<dbReference type="CDD" id="cd01027">
    <property type="entry name" value="TOPRIM_RNase_M5_like"/>
    <property type="match status" value="1"/>
</dbReference>
<dbReference type="GO" id="GO:0043822">
    <property type="term" value="F:ribonuclease M5 activity"/>
    <property type="evidence" value="ECO:0007669"/>
    <property type="project" value="UniProtKB-UniRule"/>
</dbReference>
<evidence type="ECO:0000259" key="13">
    <source>
        <dbReference type="PROSITE" id="PS50880"/>
    </source>
</evidence>
<dbReference type="HAMAP" id="MF_01469">
    <property type="entry name" value="RNase_M5"/>
    <property type="match status" value="1"/>
</dbReference>
<dbReference type="EMBL" id="JABBPK010000001">
    <property type="protein sequence ID" value="NMO75503.1"/>
    <property type="molecule type" value="Genomic_DNA"/>
</dbReference>
<dbReference type="RefSeq" id="WP_101728753.1">
    <property type="nucleotide sequence ID" value="NZ_JABBPK010000001.1"/>
</dbReference>
<dbReference type="InterPro" id="IPR025156">
    <property type="entry name" value="RNase_M5_C"/>
</dbReference>
<evidence type="ECO:0000313" key="15">
    <source>
        <dbReference type="Proteomes" id="UP000588491"/>
    </source>
</evidence>
<keyword evidence="6 11" id="KW-0699">rRNA-binding</keyword>
<dbReference type="InterPro" id="IPR006171">
    <property type="entry name" value="TOPRIM_dom"/>
</dbReference>
<keyword evidence="1 11" id="KW-0963">Cytoplasm</keyword>
<dbReference type="GO" id="GO:0046872">
    <property type="term" value="F:metal ion binding"/>
    <property type="evidence" value="ECO:0007669"/>
    <property type="project" value="UniProtKB-KW"/>
</dbReference>
<comment type="subcellular location">
    <subcellularLocation>
        <location evidence="11">Cytoplasm</location>
    </subcellularLocation>
</comment>
<keyword evidence="2 11" id="KW-0690">Ribosome biogenesis</keyword>
<dbReference type="PANTHER" id="PTHR39156:SF1">
    <property type="entry name" value="RIBONUCLEASE M5"/>
    <property type="match status" value="1"/>
</dbReference>
<dbReference type="NCBIfam" id="TIGR00334">
    <property type="entry name" value="5S_RNA_mat_M5"/>
    <property type="match status" value="1"/>
</dbReference>
<comment type="similarity">
    <text evidence="11">Belongs to the ribonuclease M5 family.</text>
</comment>
<gene>
    <name evidence="11 14" type="primary">rnmV</name>
    <name evidence="14" type="ORF">HHU08_00290</name>
</gene>
<evidence type="ECO:0000256" key="12">
    <source>
        <dbReference type="NCBIfam" id="TIGR00334"/>
    </source>
</evidence>
<dbReference type="SMART" id="SM00493">
    <property type="entry name" value="TOPRIM"/>
    <property type="match status" value="1"/>
</dbReference>
<comment type="caution">
    <text evidence="14">The sequence shown here is derived from an EMBL/GenBank/DDBJ whole genome shotgun (WGS) entry which is preliminary data.</text>
</comment>
<dbReference type="InterPro" id="IPR034141">
    <property type="entry name" value="TOPRIM_RNase_M5-like"/>
</dbReference>
<keyword evidence="3 11" id="KW-0698">rRNA processing</keyword>
<evidence type="ECO:0000256" key="7">
    <source>
        <dbReference type="ARBA" id="ARBA00022759"/>
    </source>
</evidence>
<organism evidence="14 15">
    <name type="scientific">Niallia alba</name>
    <dbReference type="NCBI Taxonomy" id="2729105"/>
    <lineage>
        <taxon>Bacteria</taxon>
        <taxon>Bacillati</taxon>
        <taxon>Bacillota</taxon>
        <taxon>Bacilli</taxon>
        <taxon>Bacillales</taxon>
        <taxon>Bacillaceae</taxon>
        <taxon>Niallia</taxon>
    </lineage>
</organism>
<evidence type="ECO:0000256" key="11">
    <source>
        <dbReference type="HAMAP-Rule" id="MF_01469"/>
    </source>
</evidence>
<dbReference type="GO" id="GO:0019843">
    <property type="term" value="F:rRNA binding"/>
    <property type="evidence" value="ECO:0007669"/>
    <property type="project" value="UniProtKB-KW"/>
</dbReference>
<dbReference type="GO" id="GO:0005737">
    <property type="term" value="C:cytoplasm"/>
    <property type="evidence" value="ECO:0007669"/>
    <property type="project" value="UniProtKB-SubCell"/>
</dbReference>
<keyword evidence="4 11" id="KW-0540">Nuclease</keyword>
<comment type="catalytic activity">
    <reaction evidence="11">
        <text>Endonucleolytic cleavage of RNA, removing 21 and 42 nucleotides, respectively, from the 5'- and 3'-termini of a 5S-rRNA precursor.</text>
        <dbReference type="EC" id="3.1.26.8"/>
    </reaction>
</comment>
<dbReference type="InterPro" id="IPR004466">
    <property type="entry name" value="RNase_M5"/>
</dbReference>
<dbReference type="GO" id="GO:0006364">
    <property type="term" value="P:rRNA processing"/>
    <property type="evidence" value="ECO:0007669"/>
    <property type="project" value="UniProtKB-UniRule"/>
</dbReference>
<dbReference type="FunFam" id="3.40.1360.10:FF:000006">
    <property type="entry name" value="Ribonuclease M5"/>
    <property type="match status" value="1"/>
</dbReference>
<accession>A0A7Y0K492</accession>
<keyword evidence="5" id="KW-0479">Metal-binding</keyword>
<dbReference type="Proteomes" id="UP000588491">
    <property type="component" value="Unassembled WGS sequence"/>
</dbReference>
<name>A0A7Y0K492_9BACI</name>
<dbReference type="PANTHER" id="PTHR39156">
    <property type="entry name" value="RIBONUCLEASE M5"/>
    <property type="match status" value="1"/>
</dbReference>
<keyword evidence="15" id="KW-1185">Reference proteome</keyword>
<evidence type="ECO:0000256" key="3">
    <source>
        <dbReference type="ARBA" id="ARBA00022552"/>
    </source>
</evidence>
<evidence type="ECO:0000256" key="2">
    <source>
        <dbReference type="ARBA" id="ARBA00022517"/>
    </source>
</evidence>
<comment type="function">
    <text evidence="11">Required for correct processing of both the 5' and 3' ends of 5S rRNA precursor. Cleaves both sides of a double-stranded region yielding mature 5S rRNA in one step.</text>
</comment>
<evidence type="ECO:0000313" key="14">
    <source>
        <dbReference type="EMBL" id="NMO75503.1"/>
    </source>
</evidence>
<dbReference type="Gene3D" id="3.40.1360.10">
    <property type="match status" value="1"/>
</dbReference>
<evidence type="ECO:0000256" key="4">
    <source>
        <dbReference type="ARBA" id="ARBA00022722"/>
    </source>
</evidence>
<evidence type="ECO:0000256" key="10">
    <source>
        <dbReference type="ARBA" id="ARBA00022884"/>
    </source>
</evidence>
<dbReference type="Pfam" id="PF13331">
    <property type="entry name" value="DUF4093"/>
    <property type="match status" value="1"/>
</dbReference>
<dbReference type="PROSITE" id="PS50880">
    <property type="entry name" value="TOPRIM"/>
    <property type="match status" value="1"/>
</dbReference>
<proteinExistence type="inferred from homology"/>
<evidence type="ECO:0000256" key="5">
    <source>
        <dbReference type="ARBA" id="ARBA00022723"/>
    </source>
</evidence>
<evidence type="ECO:0000256" key="6">
    <source>
        <dbReference type="ARBA" id="ARBA00022730"/>
    </source>
</evidence>
<dbReference type="EC" id="3.1.26.8" evidence="11 12"/>
<dbReference type="SUPFAM" id="SSF110455">
    <property type="entry name" value="Toprim domain"/>
    <property type="match status" value="1"/>
</dbReference>
<keyword evidence="9" id="KW-0460">Magnesium</keyword>
<keyword evidence="8 11" id="KW-0378">Hydrolase</keyword>
<evidence type="ECO:0000256" key="9">
    <source>
        <dbReference type="ARBA" id="ARBA00022842"/>
    </source>
</evidence>
<sequence>MKIKEIIVVEGRDDTTAIKRAVDADTIETNGSAINQETLDKIKLAQKTRGVIVLTDPDYPGQKIRHTIEKHIPDCKHAFIPKELAIHKHGKGVGVEHASVEAIREALKDAHPMQEAIIEEISKEDLIDAGLIGGADSKERREQLGKFLKIGYTNGKQLYKRLLMFHITKEEFAQAIKEIRQEDKNV</sequence>
<reference evidence="14 15" key="1">
    <citation type="submission" date="2020-04" db="EMBL/GenBank/DDBJ databases">
        <title>Bacillus sp. UniB3 isolated from commercial digestive syrup.</title>
        <authorList>
            <person name="Thorat V."/>
            <person name="Kirdat K."/>
            <person name="Tiwarekar B."/>
            <person name="Yadav A."/>
        </authorList>
    </citation>
    <scope>NUCLEOTIDE SEQUENCE [LARGE SCALE GENOMIC DNA]</scope>
    <source>
        <strain evidence="14 15">UniB3</strain>
    </source>
</reference>
<feature type="domain" description="Toprim" evidence="13">
    <location>
        <begin position="4"/>
        <end position="94"/>
    </location>
</feature>
<keyword evidence="7 11" id="KW-0255">Endonuclease</keyword>